<proteinExistence type="predicted"/>
<name>A0ACA9MS70_9GLOM</name>
<evidence type="ECO:0000313" key="2">
    <source>
        <dbReference type="Proteomes" id="UP000789920"/>
    </source>
</evidence>
<reference evidence="1" key="1">
    <citation type="submission" date="2021-06" db="EMBL/GenBank/DDBJ databases">
        <authorList>
            <person name="Kallberg Y."/>
            <person name="Tangrot J."/>
            <person name="Rosling A."/>
        </authorList>
    </citation>
    <scope>NUCLEOTIDE SEQUENCE</scope>
    <source>
        <strain evidence="1">MA461A</strain>
    </source>
</reference>
<comment type="caution">
    <text evidence="1">The sequence shown here is derived from an EMBL/GenBank/DDBJ whole genome shotgun (WGS) entry which is preliminary data.</text>
</comment>
<accession>A0ACA9MS70</accession>
<feature type="non-terminal residue" evidence="1">
    <location>
        <position position="125"/>
    </location>
</feature>
<keyword evidence="2" id="KW-1185">Reference proteome</keyword>
<organism evidence="1 2">
    <name type="scientific">Racocetra persica</name>
    <dbReference type="NCBI Taxonomy" id="160502"/>
    <lineage>
        <taxon>Eukaryota</taxon>
        <taxon>Fungi</taxon>
        <taxon>Fungi incertae sedis</taxon>
        <taxon>Mucoromycota</taxon>
        <taxon>Glomeromycotina</taxon>
        <taxon>Glomeromycetes</taxon>
        <taxon>Diversisporales</taxon>
        <taxon>Gigasporaceae</taxon>
        <taxon>Racocetra</taxon>
    </lineage>
</organism>
<evidence type="ECO:0000313" key="1">
    <source>
        <dbReference type="EMBL" id="CAG8607843.1"/>
    </source>
</evidence>
<dbReference type="EMBL" id="CAJVQC010009680">
    <property type="protein sequence ID" value="CAG8607843.1"/>
    <property type="molecule type" value="Genomic_DNA"/>
</dbReference>
<protein>
    <submittedName>
        <fullName evidence="1">35806_t:CDS:1</fullName>
    </submittedName>
</protein>
<gene>
    <name evidence="1" type="ORF">RPERSI_LOCUS6182</name>
</gene>
<sequence length="125" mass="14896">MNELLSEISPFYNISYDEHLLVFDCNNKRPTIKPEVPDLFKQLIMRCWDSNPANRPDANELYTTIYEWWKEKDNKDSVLYKQFARSKEFPRKKIQPLASKIHPTARYTSQLLKIPSFSKYLASDF</sequence>
<dbReference type="Proteomes" id="UP000789920">
    <property type="component" value="Unassembled WGS sequence"/>
</dbReference>